<dbReference type="SUPFAM" id="SSF51735">
    <property type="entry name" value="NAD(P)-binding Rossmann-fold domains"/>
    <property type="match status" value="1"/>
</dbReference>
<dbReference type="PANTHER" id="PTHR43796:SF2">
    <property type="entry name" value="CARBOXYNORSPERMIDINE SYNTHASE"/>
    <property type="match status" value="1"/>
</dbReference>
<dbReference type="Gene3D" id="3.40.50.720">
    <property type="entry name" value="NAD(P)-binding Rossmann-like Domain"/>
    <property type="match status" value="1"/>
</dbReference>
<dbReference type="AlphaFoldDB" id="A0A516KJH1"/>
<reference evidence="2 3" key="1">
    <citation type="submission" date="2019-07" db="EMBL/GenBank/DDBJ databases">
        <authorList>
            <person name="Li J."/>
        </authorList>
    </citation>
    <scope>NUCLEOTIDE SEQUENCE [LARGE SCALE GENOMIC DNA]</scope>
    <source>
        <strain evidence="2 3">TKL69</strain>
    </source>
</reference>
<organism evidence="2 3">
    <name type="scientific">Radiobacillus deserti</name>
    <dbReference type="NCBI Taxonomy" id="2594883"/>
    <lineage>
        <taxon>Bacteria</taxon>
        <taxon>Bacillati</taxon>
        <taxon>Bacillota</taxon>
        <taxon>Bacilli</taxon>
        <taxon>Bacillales</taxon>
        <taxon>Bacillaceae</taxon>
        <taxon>Radiobacillus</taxon>
    </lineage>
</organism>
<dbReference type="KEGG" id="aqt:FN924_15935"/>
<sequence>MCQWGEGLMKKIMVVGASGVLGKLVCIELLRIFENQIKLIVTDYKAGRGKKLATSFNKEVQFQYLDVSDKESVKEAIKNVDIVVVGLKQKLPHIQKVCIENEILSIDVTPFYDFLEKVIELNQSAEKNNIGSVIMSGFFPGLSGLMIKNAISNFKK</sequence>
<keyword evidence="3" id="KW-1185">Reference proteome</keyword>
<evidence type="ECO:0000313" key="2">
    <source>
        <dbReference type="EMBL" id="QDP41532.1"/>
    </source>
</evidence>
<gene>
    <name evidence="2" type="ORF">FN924_15935</name>
</gene>
<evidence type="ECO:0000259" key="1">
    <source>
        <dbReference type="Pfam" id="PF03435"/>
    </source>
</evidence>
<name>A0A516KJH1_9BACI</name>
<accession>A0A516KJH1</accession>
<dbReference type="InterPro" id="IPR036291">
    <property type="entry name" value="NAD(P)-bd_dom_sf"/>
</dbReference>
<proteinExistence type="predicted"/>
<dbReference type="InterPro" id="IPR005097">
    <property type="entry name" value="Sacchrp_dh_NADP-bd"/>
</dbReference>
<protein>
    <recommendedName>
        <fullName evidence="1">Saccharopine dehydrogenase NADP binding domain-containing protein</fullName>
    </recommendedName>
</protein>
<feature type="domain" description="Saccharopine dehydrogenase NADP binding" evidence="1">
    <location>
        <begin position="12"/>
        <end position="130"/>
    </location>
</feature>
<dbReference type="PANTHER" id="PTHR43796">
    <property type="entry name" value="CARBOXYNORSPERMIDINE SYNTHASE"/>
    <property type="match status" value="1"/>
</dbReference>
<evidence type="ECO:0000313" key="3">
    <source>
        <dbReference type="Proteomes" id="UP000315215"/>
    </source>
</evidence>
<dbReference type="Proteomes" id="UP000315215">
    <property type="component" value="Chromosome"/>
</dbReference>
<dbReference type="EMBL" id="CP041666">
    <property type="protein sequence ID" value="QDP41532.1"/>
    <property type="molecule type" value="Genomic_DNA"/>
</dbReference>
<dbReference type="Pfam" id="PF03435">
    <property type="entry name" value="Sacchrp_dh_NADP"/>
    <property type="match status" value="1"/>
</dbReference>